<name>A0A7R9K9T2_TIMGE</name>
<gene>
    <name evidence="1" type="ORF">TGEB3V08_LOCUS10560</name>
</gene>
<dbReference type="AlphaFoldDB" id="A0A7R9K9T2"/>
<proteinExistence type="predicted"/>
<protein>
    <submittedName>
        <fullName evidence="1">Uncharacterized protein</fullName>
    </submittedName>
</protein>
<evidence type="ECO:0000313" key="1">
    <source>
        <dbReference type="EMBL" id="CAD7609550.1"/>
    </source>
</evidence>
<accession>A0A7R9K9T2</accession>
<reference evidence="1" key="1">
    <citation type="submission" date="2020-11" db="EMBL/GenBank/DDBJ databases">
        <authorList>
            <person name="Tran Van P."/>
        </authorList>
    </citation>
    <scope>NUCLEOTIDE SEQUENCE</scope>
</reference>
<dbReference type="EMBL" id="OE846338">
    <property type="protein sequence ID" value="CAD7609550.1"/>
    <property type="molecule type" value="Genomic_DNA"/>
</dbReference>
<organism evidence="1">
    <name type="scientific">Timema genevievae</name>
    <name type="common">Walking stick</name>
    <dbReference type="NCBI Taxonomy" id="629358"/>
    <lineage>
        <taxon>Eukaryota</taxon>
        <taxon>Metazoa</taxon>
        <taxon>Ecdysozoa</taxon>
        <taxon>Arthropoda</taxon>
        <taxon>Hexapoda</taxon>
        <taxon>Insecta</taxon>
        <taxon>Pterygota</taxon>
        <taxon>Neoptera</taxon>
        <taxon>Polyneoptera</taxon>
        <taxon>Phasmatodea</taxon>
        <taxon>Timematodea</taxon>
        <taxon>Timematoidea</taxon>
        <taxon>Timematidae</taxon>
        <taxon>Timema</taxon>
    </lineage>
</organism>
<sequence length="88" mass="10176">MTILDSEGKRISFPQPHLFSHQALSDKTYHALLVRFQRFTSTGYSDCGEVPLVKTTCRQLFAPIIPARRNIFNWDRGEEYSCVIKTCH</sequence>